<evidence type="ECO:0000259" key="1">
    <source>
        <dbReference type="Pfam" id="PF01636"/>
    </source>
</evidence>
<dbReference type="Gene3D" id="3.30.200.20">
    <property type="entry name" value="Phosphorylase Kinase, domain 1"/>
    <property type="match status" value="1"/>
</dbReference>
<dbReference type="PANTHER" id="PTHR21310">
    <property type="entry name" value="AMINOGLYCOSIDE PHOSPHOTRANSFERASE-RELATED-RELATED"/>
    <property type="match status" value="1"/>
</dbReference>
<proteinExistence type="predicted"/>
<dbReference type="EMBL" id="ML991796">
    <property type="protein sequence ID" value="KAF2234705.1"/>
    <property type="molecule type" value="Genomic_DNA"/>
</dbReference>
<sequence>MHLPPLTISPLPIVKMSQGSSRSAHLLSPPVTPELDYISKLVLQHGRGANVHRVERLSGHLHRIYLLRMTDGSRLVLKMAPSTNVRLLRMERQALNAEATTLELLASRLRMPVPTLIKFDPHDRSLGTSYSLQTCPGGVNMSNIGRLSTSERANIDRSLGTYFRHVSSLAAARFGPPHLVFNGSGCDTWRESFFQMLEMTLRDGEDVLVNLPYDSIRYYTQRHGHLLDQVTEARLVLLGITNEHNVLLDERTRYVTGLLGLSDAVLGDPFMATAFVNPSAAFLQGYGTSPSRTSSEAVRQLLYRVYRAVVAVVKHYYRPRSDGMELQARRELTDALRQLATT</sequence>
<dbReference type="InterPro" id="IPR011009">
    <property type="entry name" value="Kinase-like_dom_sf"/>
</dbReference>
<reference evidence="2" key="1">
    <citation type="journal article" date="2020" name="Stud. Mycol.">
        <title>101 Dothideomycetes genomes: a test case for predicting lifestyles and emergence of pathogens.</title>
        <authorList>
            <person name="Haridas S."/>
            <person name="Albert R."/>
            <person name="Binder M."/>
            <person name="Bloem J."/>
            <person name="Labutti K."/>
            <person name="Salamov A."/>
            <person name="Andreopoulos B."/>
            <person name="Baker S."/>
            <person name="Barry K."/>
            <person name="Bills G."/>
            <person name="Bluhm B."/>
            <person name="Cannon C."/>
            <person name="Castanera R."/>
            <person name="Culley D."/>
            <person name="Daum C."/>
            <person name="Ezra D."/>
            <person name="Gonzalez J."/>
            <person name="Henrissat B."/>
            <person name="Kuo A."/>
            <person name="Liang C."/>
            <person name="Lipzen A."/>
            <person name="Lutzoni F."/>
            <person name="Magnuson J."/>
            <person name="Mondo S."/>
            <person name="Nolan M."/>
            <person name="Ohm R."/>
            <person name="Pangilinan J."/>
            <person name="Park H.-J."/>
            <person name="Ramirez L."/>
            <person name="Alfaro M."/>
            <person name="Sun H."/>
            <person name="Tritt A."/>
            <person name="Yoshinaga Y."/>
            <person name="Zwiers L.-H."/>
            <person name="Turgeon B."/>
            <person name="Goodwin S."/>
            <person name="Spatafora J."/>
            <person name="Crous P."/>
            <person name="Grigoriev I."/>
        </authorList>
    </citation>
    <scope>NUCLEOTIDE SEQUENCE</scope>
    <source>
        <strain evidence="2">Tuck. ex Michener</strain>
    </source>
</reference>
<feature type="domain" description="Aminoglycoside phosphotransferase" evidence="1">
    <location>
        <begin position="58"/>
        <end position="270"/>
    </location>
</feature>
<evidence type="ECO:0000313" key="2">
    <source>
        <dbReference type="EMBL" id="KAF2234705.1"/>
    </source>
</evidence>
<dbReference type="InterPro" id="IPR002575">
    <property type="entry name" value="Aminoglycoside_PTrfase"/>
</dbReference>
<dbReference type="OrthoDB" id="5210591at2759"/>
<dbReference type="Proteomes" id="UP000800092">
    <property type="component" value="Unassembled WGS sequence"/>
</dbReference>
<dbReference type="Pfam" id="PF01636">
    <property type="entry name" value="APH"/>
    <property type="match status" value="1"/>
</dbReference>
<keyword evidence="3" id="KW-1185">Reference proteome</keyword>
<dbReference type="PANTHER" id="PTHR21310:SF59">
    <property type="entry name" value="AMINOGLYCOSIDE PHOSPHOTRANSFERASE DOMAIN-CONTAINING PROTEIN"/>
    <property type="match status" value="1"/>
</dbReference>
<protein>
    <recommendedName>
        <fullName evidence="1">Aminoglycoside phosphotransferase domain-containing protein</fullName>
    </recommendedName>
</protein>
<dbReference type="SUPFAM" id="SSF56112">
    <property type="entry name" value="Protein kinase-like (PK-like)"/>
    <property type="match status" value="1"/>
</dbReference>
<dbReference type="AlphaFoldDB" id="A0A6A6H9H1"/>
<gene>
    <name evidence="2" type="ORF">EV356DRAFT_484644</name>
</gene>
<dbReference type="InterPro" id="IPR051678">
    <property type="entry name" value="AGP_Transferase"/>
</dbReference>
<name>A0A6A6H9H1_VIRVR</name>
<organism evidence="2 3">
    <name type="scientific">Viridothelium virens</name>
    <name type="common">Speckled blister lichen</name>
    <name type="synonym">Trypethelium virens</name>
    <dbReference type="NCBI Taxonomy" id="1048519"/>
    <lineage>
        <taxon>Eukaryota</taxon>
        <taxon>Fungi</taxon>
        <taxon>Dikarya</taxon>
        <taxon>Ascomycota</taxon>
        <taxon>Pezizomycotina</taxon>
        <taxon>Dothideomycetes</taxon>
        <taxon>Dothideomycetes incertae sedis</taxon>
        <taxon>Trypetheliales</taxon>
        <taxon>Trypetheliaceae</taxon>
        <taxon>Viridothelium</taxon>
    </lineage>
</organism>
<evidence type="ECO:0000313" key="3">
    <source>
        <dbReference type="Proteomes" id="UP000800092"/>
    </source>
</evidence>
<accession>A0A6A6H9H1</accession>